<accession>A0AAX6BDN0</accession>
<reference evidence="1" key="1">
    <citation type="journal article" date="2024" name="Appl Microbiol">
        <title>Effect of kuratsuki Bacillus and Priestia on Taste of Sake.</title>
        <authorList>
            <person name="Kobayashi K."/>
            <person name="Nishida H."/>
        </authorList>
    </citation>
    <scope>NUCLEOTIDE SEQUENCE</scope>
    <source>
        <strain evidence="1">B-12</strain>
    </source>
</reference>
<evidence type="ECO:0000313" key="1">
    <source>
        <dbReference type="EMBL" id="GMG71809.1"/>
    </source>
</evidence>
<dbReference type="RefSeq" id="WP_205663786.1">
    <property type="nucleotide sequence ID" value="NZ_BSYK01000001.1"/>
</dbReference>
<dbReference type="Gene3D" id="3.30.420.240">
    <property type="match status" value="1"/>
</dbReference>
<protein>
    <submittedName>
        <fullName evidence="1">Terminase</fullName>
    </submittedName>
</protein>
<comment type="caution">
    <text evidence="1">The sequence shown here is derived from an EMBL/GenBank/DDBJ whole genome shotgun (WGS) entry which is preliminary data.</text>
</comment>
<dbReference type="AlphaFoldDB" id="A0AAX6BDN0"/>
<evidence type="ECO:0000313" key="2">
    <source>
        <dbReference type="Proteomes" id="UP001165240"/>
    </source>
</evidence>
<dbReference type="Proteomes" id="UP001165240">
    <property type="component" value="Unassembled WGS sequence"/>
</dbReference>
<dbReference type="Gene3D" id="3.40.50.300">
    <property type="entry name" value="P-loop containing nucleotide triphosphate hydrolases"/>
    <property type="match status" value="1"/>
</dbReference>
<organism evidence="1 2">
    <name type="scientific">Priestia megaterium</name>
    <name type="common">Bacillus megaterium</name>
    <dbReference type="NCBI Taxonomy" id="1404"/>
    <lineage>
        <taxon>Bacteria</taxon>
        <taxon>Bacillati</taxon>
        <taxon>Bacillota</taxon>
        <taxon>Bacilli</taxon>
        <taxon>Bacillales</taxon>
        <taxon>Bacillaceae</taxon>
        <taxon>Priestia</taxon>
    </lineage>
</organism>
<name>A0AAX6BDN0_PRIMG</name>
<sequence>MLGKFHDRLREQATGFAKRNDQKPEDAKTRIQKRIFIRTKDKNVVNLKFNPIQSIYWEERTNRDIILKPRQLGFSTLILSEFFDDTINNPNTTTVIIAHDSESTKKLFNAVQFMYNNLPEAKKMQLNNGKTKPKYGNRKEFYFEALNSRITVGTAGSTDFGRGDTIHNLHCSEVAFWPDPETLMTGLLQAVPRDGRIVLETTANGVGNYFYRTYQEAKQGVVDWQPKFYRWFDHPDYQLSLEGEEFKPTKAEQRIIELYGLTLEQVKWRRWKISEMPEKDGMSKEEHFLQEYPEDDQSCFLSSGRPVFNLKDLKDMIEVAKQKPYTTHYIDYVDNMNHSIVEQDEGELWIWKEPAPNERYLIACDVSEGKSTGDFSAAHVFEWSSGEQVAELHGHWDPDIFGKKLAVLGWHYNTAMIGPERNNHGHSVLNTLINQVAYDNLYYHVDYDSKTGEEKKEPGWPTTPKTRPIMMSELRTIMREGLMTLNSTRLLGECFTFIVNDKGKEEAQGGCHDDLVMAFAIGIQLRKYMPAPKYVLNSFITGFSMNGGEN</sequence>
<dbReference type="Pfam" id="PF03237">
    <property type="entry name" value="Terminase_6N"/>
    <property type="match status" value="1"/>
</dbReference>
<gene>
    <name evidence="1" type="ORF">ShirakiTB12_02770</name>
</gene>
<dbReference type="InterPro" id="IPR027417">
    <property type="entry name" value="P-loop_NTPase"/>
</dbReference>
<proteinExistence type="predicted"/>
<dbReference type="EMBL" id="BSYK01000001">
    <property type="protein sequence ID" value="GMG71809.1"/>
    <property type="molecule type" value="Genomic_DNA"/>
</dbReference>